<dbReference type="EMBL" id="BSSA01000035">
    <property type="protein sequence ID" value="GLW74430.1"/>
    <property type="molecule type" value="Genomic_DNA"/>
</dbReference>
<comment type="subcellular location">
    <subcellularLocation>
        <location evidence="1">Cell membrane</location>
        <topology evidence="1">Peripheral membrane protein</topology>
    </subcellularLocation>
</comment>
<name>A0A9W6QC70_9ACTN</name>
<evidence type="ECO:0000313" key="9">
    <source>
        <dbReference type="Proteomes" id="UP001165041"/>
    </source>
</evidence>
<accession>A0A9W6QC70</accession>
<dbReference type="Proteomes" id="UP001165041">
    <property type="component" value="Unassembled WGS sequence"/>
</dbReference>
<dbReference type="GO" id="GO:0005886">
    <property type="term" value="C:plasma membrane"/>
    <property type="evidence" value="ECO:0007669"/>
    <property type="project" value="UniProtKB-SubCell"/>
</dbReference>
<evidence type="ECO:0000256" key="5">
    <source>
        <dbReference type="ARBA" id="ARBA00022840"/>
    </source>
</evidence>
<evidence type="ECO:0000256" key="3">
    <source>
        <dbReference type="ARBA" id="ARBA00022448"/>
    </source>
</evidence>
<dbReference type="PANTHER" id="PTHR42711:SF5">
    <property type="entry name" value="ABC TRANSPORTER ATP-BINDING PROTEIN NATA"/>
    <property type="match status" value="1"/>
</dbReference>
<feature type="domain" description="ABC transporter" evidence="7">
    <location>
        <begin position="4"/>
        <end position="239"/>
    </location>
</feature>
<dbReference type="GO" id="GO:0005524">
    <property type="term" value="F:ATP binding"/>
    <property type="evidence" value="ECO:0007669"/>
    <property type="project" value="UniProtKB-KW"/>
</dbReference>
<keyword evidence="3" id="KW-0813">Transport</keyword>
<proteinExistence type="inferred from homology"/>
<dbReference type="SMART" id="SM00382">
    <property type="entry name" value="AAA"/>
    <property type="match status" value="1"/>
</dbReference>
<dbReference type="InterPro" id="IPR017871">
    <property type="entry name" value="ABC_transporter-like_CS"/>
</dbReference>
<dbReference type="AlphaFoldDB" id="A0A9W6QC70"/>
<keyword evidence="5" id="KW-0067">ATP-binding</keyword>
<dbReference type="GO" id="GO:0016887">
    <property type="term" value="F:ATP hydrolysis activity"/>
    <property type="evidence" value="ECO:0007669"/>
    <property type="project" value="InterPro"/>
</dbReference>
<evidence type="ECO:0000256" key="4">
    <source>
        <dbReference type="ARBA" id="ARBA00022741"/>
    </source>
</evidence>
<evidence type="ECO:0000259" key="7">
    <source>
        <dbReference type="PROSITE" id="PS50893"/>
    </source>
</evidence>
<keyword evidence="6" id="KW-0046">Antibiotic resistance</keyword>
<evidence type="ECO:0000256" key="2">
    <source>
        <dbReference type="ARBA" id="ARBA00005417"/>
    </source>
</evidence>
<dbReference type="Pfam" id="PF13732">
    <property type="entry name" value="DrrA1-3_C"/>
    <property type="match status" value="1"/>
</dbReference>
<organism evidence="8 9">
    <name type="scientific">Kitasatospora phosalacinea</name>
    <dbReference type="NCBI Taxonomy" id="2065"/>
    <lineage>
        <taxon>Bacteria</taxon>
        <taxon>Bacillati</taxon>
        <taxon>Actinomycetota</taxon>
        <taxon>Actinomycetes</taxon>
        <taxon>Kitasatosporales</taxon>
        <taxon>Streptomycetaceae</taxon>
        <taxon>Kitasatospora</taxon>
    </lineage>
</organism>
<keyword evidence="4" id="KW-0547">Nucleotide-binding</keyword>
<gene>
    <name evidence="8" type="ORF">Kpho02_67280</name>
</gene>
<reference evidence="8" key="1">
    <citation type="submission" date="2023-02" db="EMBL/GenBank/DDBJ databases">
        <title>Kitasatospora phosalacinea NBRC 14627.</title>
        <authorList>
            <person name="Ichikawa N."/>
            <person name="Sato H."/>
            <person name="Tonouchi N."/>
        </authorList>
    </citation>
    <scope>NUCLEOTIDE SEQUENCE</scope>
    <source>
        <strain evidence="8">NBRC 14627</strain>
    </source>
</reference>
<dbReference type="PROSITE" id="PS50893">
    <property type="entry name" value="ABC_TRANSPORTER_2"/>
    <property type="match status" value="1"/>
</dbReference>
<dbReference type="SUPFAM" id="SSF52540">
    <property type="entry name" value="P-loop containing nucleoside triphosphate hydrolases"/>
    <property type="match status" value="1"/>
</dbReference>
<dbReference type="InterPro" id="IPR003439">
    <property type="entry name" value="ABC_transporter-like_ATP-bd"/>
</dbReference>
<evidence type="ECO:0000256" key="6">
    <source>
        <dbReference type="ARBA" id="ARBA00023251"/>
    </source>
</evidence>
<dbReference type="Pfam" id="PF00005">
    <property type="entry name" value="ABC_tran"/>
    <property type="match status" value="1"/>
</dbReference>
<dbReference type="InterPro" id="IPR050763">
    <property type="entry name" value="ABC_transporter_ATP-binding"/>
</dbReference>
<comment type="similarity">
    <text evidence="2">Belongs to the ABC transporter superfamily.</text>
</comment>
<evidence type="ECO:0000313" key="8">
    <source>
        <dbReference type="EMBL" id="GLW74430.1"/>
    </source>
</evidence>
<dbReference type="InterPro" id="IPR025302">
    <property type="entry name" value="DrrA1/2-like_C"/>
</dbReference>
<dbReference type="PROSITE" id="PS00211">
    <property type="entry name" value="ABC_TRANSPORTER_1"/>
    <property type="match status" value="1"/>
</dbReference>
<dbReference type="Gene3D" id="3.40.50.300">
    <property type="entry name" value="P-loop containing nucleotide triphosphate hydrolases"/>
    <property type="match status" value="1"/>
</dbReference>
<evidence type="ECO:0000256" key="1">
    <source>
        <dbReference type="ARBA" id="ARBA00004202"/>
    </source>
</evidence>
<dbReference type="InterPro" id="IPR027417">
    <property type="entry name" value="P-loop_NTPase"/>
</dbReference>
<comment type="caution">
    <text evidence="8">The sequence shown here is derived from an EMBL/GenBank/DDBJ whole genome shotgun (WGS) entry which is preliminary data.</text>
</comment>
<dbReference type="GO" id="GO:0046677">
    <property type="term" value="P:response to antibiotic"/>
    <property type="evidence" value="ECO:0007669"/>
    <property type="project" value="UniProtKB-KW"/>
</dbReference>
<dbReference type="PANTHER" id="PTHR42711">
    <property type="entry name" value="ABC TRANSPORTER ATP-BINDING PROTEIN"/>
    <property type="match status" value="1"/>
</dbReference>
<dbReference type="InterPro" id="IPR003593">
    <property type="entry name" value="AAA+_ATPase"/>
</dbReference>
<sequence>MHSVQVQDLTKTYKTKNGLVEAVAGVSFDVAQGEIVGFLGQNGAGKTTTLRMLTTLLKPTSGSARVAGHDLSTDAQGVRRKIGYVAQSGGTSPAASGRSELVLQGRLYQMNQADAVRRADQLIQEFDLEDLADRPTVTLSGGQRRRLDIALGLTHRPDVLFLDEPSAALDPQSRSLLWEHVRKVRENYGTTVFLSTHYLDEADALCDRVLIIDKGRVVAEDSPENLKAQLGYDIVTIELATDADRAEAVLAQHPAVQEVKAQAQGLRLTVEHNDRVLLQFLRTLDEAGIEPLSIQVERPTLDDVFLSITNRSINLPGQQPMNV</sequence>
<protein>
    <submittedName>
        <fullName evidence="8">ABC transporter</fullName>
    </submittedName>
</protein>